<dbReference type="PROSITE" id="PS01359">
    <property type="entry name" value="ZF_PHD_1"/>
    <property type="match status" value="1"/>
</dbReference>
<evidence type="ECO:0000313" key="14">
    <source>
        <dbReference type="EMBL" id="PAA48641.1"/>
    </source>
</evidence>
<dbReference type="GO" id="GO:0006325">
    <property type="term" value="P:chromatin organization"/>
    <property type="evidence" value="ECO:0007669"/>
    <property type="project" value="UniProtKB-KW"/>
</dbReference>
<feature type="site" description="Histone H3K4me3 binding" evidence="8">
    <location>
        <position position="233"/>
    </location>
</feature>
<keyword evidence="5 9" id="KW-0862">Zinc</keyword>
<evidence type="ECO:0000256" key="4">
    <source>
        <dbReference type="ARBA" id="ARBA00022771"/>
    </source>
</evidence>
<dbReference type="EMBL" id="NIVC01000386">
    <property type="protein sequence ID" value="PAA84193.1"/>
    <property type="molecule type" value="Genomic_DNA"/>
</dbReference>
<feature type="binding site" evidence="9">
    <location>
        <position position="258"/>
    </location>
    <ligand>
        <name>Zn(2+)</name>
        <dbReference type="ChEBI" id="CHEBI:29105"/>
        <label>1</label>
    </ligand>
</feature>
<evidence type="ECO:0000256" key="8">
    <source>
        <dbReference type="PIRSR" id="PIRSR628651-50"/>
    </source>
</evidence>
<accession>A0A267DH96</accession>
<dbReference type="InterPro" id="IPR011011">
    <property type="entry name" value="Znf_FYVE_PHD"/>
</dbReference>
<evidence type="ECO:0000256" key="2">
    <source>
        <dbReference type="ARBA" id="ARBA00010210"/>
    </source>
</evidence>
<dbReference type="CDD" id="cd16859">
    <property type="entry name" value="ING_ING4_5"/>
    <property type="match status" value="1"/>
</dbReference>
<feature type="region of interest" description="Disordered" evidence="12">
    <location>
        <begin position="120"/>
        <end position="181"/>
    </location>
</feature>
<dbReference type="SMART" id="SM01408">
    <property type="entry name" value="ING"/>
    <property type="match status" value="1"/>
</dbReference>
<dbReference type="PANTHER" id="PTHR10333">
    <property type="entry name" value="INHIBITOR OF GROWTH PROTEIN"/>
    <property type="match status" value="1"/>
</dbReference>
<evidence type="ECO:0000256" key="1">
    <source>
        <dbReference type="ARBA" id="ARBA00004123"/>
    </source>
</evidence>
<dbReference type="SMART" id="SM00249">
    <property type="entry name" value="PHD"/>
    <property type="match status" value="1"/>
</dbReference>
<feature type="non-terminal residue" evidence="14">
    <location>
        <position position="1"/>
    </location>
</feature>
<comment type="domain">
    <text evidence="11">The PHD-type zinc finger mediates the binding to H3K4me3.</text>
</comment>
<keyword evidence="7 11" id="KW-0539">Nucleus</keyword>
<keyword evidence="3 9" id="KW-0479">Metal-binding</keyword>
<dbReference type="FunFam" id="3.30.40.10:FF:000016">
    <property type="entry name" value="Inhibitor of growth protein"/>
    <property type="match status" value="1"/>
</dbReference>
<dbReference type="Proteomes" id="UP000215902">
    <property type="component" value="Unassembled WGS sequence"/>
</dbReference>
<comment type="subunit">
    <text evidence="11">Component of an histone acetyltransferase complex. Interacts with H3K4me3 and to a lesser extent with H3K4me2.</text>
</comment>
<evidence type="ECO:0000313" key="15">
    <source>
        <dbReference type="EMBL" id="PAA84193.1"/>
    </source>
</evidence>
<feature type="domain" description="PHD-type" evidence="13">
    <location>
        <begin position="231"/>
        <end position="280"/>
    </location>
</feature>
<dbReference type="GO" id="GO:0006355">
    <property type="term" value="P:regulation of DNA-templated transcription"/>
    <property type="evidence" value="ECO:0007669"/>
    <property type="project" value="TreeGrafter"/>
</dbReference>
<dbReference type="InterPro" id="IPR024610">
    <property type="entry name" value="ING_N_histone-binding"/>
</dbReference>
<dbReference type="Gene3D" id="3.30.40.10">
    <property type="entry name" value="Zinc/RING finger domain, C3HC4 (zinc finger)"/>
    <property type="match status" value="1"/>
</dbReference>
<reference evidence="14 16" key="1">
    <citation type="submission" date="2017-06" db="EMBL/GenBank/DDBJ databases">
        <title>A platform for efficient transgenesis in Macrostomum lignano, a flatworm model organism for stem cell research.</title>
        <authorList>
            <person name="Berezikov E."/>
        </authorList>
    </citation>
    <scope>NUCLEOTIDE SEQUENCE [LARGE SCALE GENOMIC DNA]</scope>
    <source>
        <strain evidence="14">DV1</strain>
        <tissue evidence="14">Whole organism</tissue>
    </source>
</reference>
<comment type="function">
    <text evidence="11">Component of an histone acetyltransferase complex.</text>
</comment>
<gene>
    <name evidence="15" type="ORF">BOX15_Mlig018584g1</name>
    <name evidence="14" type="ORF">BOX15_Mlig018584g2</name>
</gene>
<dbReference type="AlphaFoldDB" id="A0A267DH96"/>
<evidence type="ECO:0000256" key="11">
    <source>
        <dbReference type="RuleBase" id="RU361213"/>
    </source>
</evidence>
<dbReference type="PANTHER" id="PTHR10333:SF42">
    <property type="entry name" value="INHIBITOR OF GROWTH PROTEIN 5"/>
    <property type="match status" value="1"/>
</dbReference>
<feature type="site" description="Histone H3K4me3 binding" evidence="8">
    <location>
        <position position="256"/>
    </location>
</feature>
<comment type="subcellular location">
    <subcellularLocation>
        <location evidence="1 11">Nucleus</location>
    </subcellularLocation>
</comment>
<evidence type="ECO:0000256" key="3">
    <source>
        <dbReference type="ARBA" id="ARBA00022723"/>
    </source>
</evidence>
<dbReference type="Gene3D" id="6.10.140.1740">
    <property type="match status" value="1"/>
</dbReference>
<dbReference type="PROSITE" id="PS50016">
    <property type="entry name" value="ZF_PHD_2"/>
    <property type="match status" value="1"/>
</dbReference>
<comment type="similarity">
    <text evidence="2 11">Belongs to the ING family.</text>
</comment>
<dbReference type="InterPro" id="IPR013083">
    <property type="entry name" value="Znf_RING/FYVE/PHD"/>
</dbReference>
<feature type="binding site" evidence="9">
    <location>
        <position position="261"/>
    </location>
    <ligand>
        <name>Zn(2+)</name>
        <dbReference type="ChEBI" id="CHEBI:29105"/>
        <label>1</label>
    </ligand>
</feature>
<evidence type="ECO:0000256" key="10">
    <source>
        <dbReference type="PROSITE-ProRule" id="PRU00146"/>
    </source>
</evidence>
<evidence type="ECO:0000259" key="13">
    <source>
        <dbReference type="PROSITE" id="PS50016"/>
    </source>
</evidence>
<keyword evidence="6 11" id="KW-0156">Chromatin regulator</keyword>
<feature type="binding site" evidence="9">
    <location>
        <position position="236"/>
    </location>
    <ligand>
        <name>Zn(2+)</name>
        <dbReference type="ChEBI" id="CHEBI:29105"/>
        <label>1</label>
    </ligand>
</feature>
<feature type="binding site" evidence="9">
    <location>
        <position position="274"/>
    </location>
    <ligand>
        <name>Zn(2+)</name>
        <dbReference type="ChEBI" id="CHEBI:29105"/>
        <label>2</label>
    </ligand>
</feature>
<feature type="site" description="Histone H3K4me3 binding" evidence="8">
    <location>
        <position position="244"/>
    </location>
</feature>
<evidence type="ECO:0000256" key="7">
    <source>
        <dbReference type="ARBA" id="ARBA00023242"/>
    </source>
</evidence>
<evidence type="ECO:0000256" key="12">
    <source>
        <dbReference type="SAM" id="MobiDB-lite"/>
    </source>
</evidence>
<dbReference type="SUPFAM" id="SSF57903">
    <property type="entry name" value="FYVE/PHD zinc finger"/>
    <property type="match status" value="1"/>
</dbReference>
<feature type="binding site" evidence="9">
    <location>
        <position position="234"/>
    </location>
    <ligand>
        <name>Zn(2+)</name>
        <dbReference type="ChEBI" id="CHEBI:29105"/>
        <label>1</label>
    </ligand>
</feature>
<dbReference type="Pfam" id="PF12998">
    <property type="entry name" value="ING"/>
    <property type="match status" value="1"/>
</dbReference>
<dbReference type="InterPro" id="IPR028651">
    <property type="entry name" value="ING_fam"/>
</dbReference>
<dbReference type="GO" id="GO:0005634">
    <property type="term" value="C:nucleus"/>
    <property type="evidence" value="ECO:0007669"/>
    <property type="project" value="UniProtKB-SubCell"/>
</dbReference>
<evidence type="ECO:0000256" key="5">
    <source>
        <dbReference type="ARBA" id="ARBA00022833"/>
    </source>
</evidence>
<evidence type="ECO:0000256" key="9">
    <source>
        <dbReference type="PIRSR" id="PIRSR628651-51"/>
    </source>
</evidence>
<dbReference type="InterPro" id="IPR019786">
    <property type="entry name" value="Zinc_finger_PHD-type_CS"/>
</dbReference>
<evidence type="ECO:0000313" key="16">
    <source>
        <dbReference type="Proteomes" id="UP000215902"/>
    </source>
</evidence>
<dbReference type="GO" id="GO:0008270">
    <property type="term" value="F:zinc ion binding"/>
    <property type="evidence" value="ECO:0007669"/>
    <property type="project" value="UniProtKB-KW"/>
</dbReference>
<protein>
    <recommendedName>
        <fullName evidence="11">Inhibitor of growth protein</fullName>
    </recommendedName>
</protein>
<dbReference type="CDD" id="cd15586">
    <property type="entry name" value="PHD_ING4_5"/>
    <property type="match status" value="1"/>
</dbReference>
<dbReference type="EMBL" id="NIVC01004094">
    <property type="protein sequence ID" value="PAA48641.1"/>
    <property type="molecule type" value="Genomic_DNA"/>
</dbReference>
<dbReference type="InterPro" id="IPR019787">
    <property type="entry name" value="Znf_PHD-finger"/>
</dbReference>
<feature type="binding site" evidence="9">
    <location>
        <position position="277"/>
    </location>
    <ligand>
        <name>Zn(2+)</name>
        <dbReference type="ChEBI" id="CHEBI:29105"/>
        <label>2</label>
    </ligand>
</feature>
<organism evidence="14 16">
    <name type="scientific">Macrostomum lignano</name>
    <dbReference type="NCBI Taxonomy" id="282301"/>
    <lineage>
        <taxon>Eukaryota</taxon>
        <taxon>Metazoa</taxon>
        <taxon>Spiralia</taxon>
        <taxon>Lophotrochozoa</taxon>
        <taxon>Platyhelminthes</taxon>
        <taxon>Rhabditophora</taxon>
        <taxon>Macrostomorpha</taxon>
        <taxon>Macrostomida</taxon>
        <taxon>Macrostomidae</taxon>
        <taxon>Macrostomum</taxon>
    </lineage>
</organism>
<name>A0A267DH96_9PLAT</name>
<dbReference type="OrthoDB" id="5411773at2759"/>
<feature type="binding site" evidence="9">
    <location>
        <position position="252"/>
    </location>
    <ligand>
        <name>Zn(2+)</name>
        <dbReference type="ChEBI" id="CHEBI:29105"/>
        <label>2</label>
    </ligand>
</feature>
<dbReference type="InterPro" id="IPR001965">
    <property type="entry name" value="Znf_PHD"/>
</dbReference>
<sequence length="286" mass="30690">LSAKMASAMYLEHYLDSLESLPADLERNFNLIRDHDQKVQSILGEAEEATAKYLTEARSMGKAERADKCKEIGAFFSRGRVLADEKVQLAMQTYEMVDRHIRRLDTDLARFEAELKERANRAAKGGGAAGVGASGGGGGADAVDGGDDGAGEPSGARRGRKRRQRADADNGADAASGRKSIKLEAGTAASTADDAASQLPPSGLPITAALTLTLTNNPAEVLDMPVDPNEPTYCICHQVSYGDMIGCDNVDCPIEWFHFNCVGLSTKPKGKWFCPKCQDARKHKKS</sequence>
<keyword evidence="16" id="KW-1185">Reference proteome</keyword>
<feature type="site" description="Histone H3K4me3 binding" evidence="8">
    <location>
        <position position="248"/>
    </location>
</feature>
<comment type="caution">
    <text evidence="14">The sequence shown here is derived from an EMBL/GenBank/DDBJ whole genome shotgun (WGS) entry which is preliminary data.</text>
</comment>
<feature type="compositionally biased region" description="Gly residues" evidence="12">
    <location>
        <begin position="124"/>
        <end position="140"/>
    </location>
</feature>
<proteinExistence type="inferred from homology"/>
<feature type="binding site" evidence="9">
    <location>
        <position position="247"/>
    </location>
    <ligand>
        <name>Zn(2+)</name>
        <dbReference type="ChEBI" id="CHEBI:29105"/>
        <label>2</label>
    </ligand>
</feature>
<dbReference type="STRING" id="282301.A0A267DH96"/>
<keyword evidence="4 10" id="KW-0863">Zinc-finger</keyword>
<evidence type="ECO:0000256" key="6">
    <source>
        <dbReference type="ARBA" id="ARBA00022853"/>
    </source>
</evidence>